<dbReference type="AlphaFoldDB" id="A0A085WPJ1"/>
<dbReference type="EMBL" id="JMCB01000004">
    <property type="protein sequence ID" value="KFE69604.1"/>
    <property type="molecule type" value="Genomic_DNA"/>
</dbReference>
<dbReference type="Pfam" id="PF01744">
    <property type="entry name" value="GLTT"/>
    <property type="match status" value="1"/>
</dbReference>
<dbReference type="PATRIC" id="fig|394096.3.peg.2679"/>
<dbReference type="Proteomes" id="UP000028725">
    <property type="component" value="Unassembled WGS sequence"/>
</dbReference>
<protein>
    <submittedName>
        <fullName evidence="1">Gamma-glutamyltranspeptidase</fullName>
    </submittedName>
</protein>
<dbReference type="InterPro" id="IPR008164">
    <property type="entry name" value="XGLTT_rpt"/>
</dbReference>
<gene>
    <name evidence="1" type="ORF">DB31_6579</name>
</gene>
<name>A0A085WPJ1_9BACT</name>
<dbReference type="STRING" id="394096.DB31_6579"/>
<keyword evidence="2" id="KW-1185">Reference proteome</keyword>
<comment type="caution">
    <text evidence="1">The sequence shown here is derived from an EMBL/GenBank/DDBJ whole genome shotgun (WGS) entry which is preliminary data.</text>
</comment>
<reference evidence="1 2" key="1">
    <citation type="submission" date="2014-04" db="EMBL/GenBank/DDBJ databases">
        <title>Genome assembly of Hyalangium minutum DSM 14724.</title>
        <authorList>
            <person name="Sharma G."/>
            <person name="Subramanian S."/>
        </authorList>
    </citation>
    <scope>NUCLEOTIDE SEQUENCE [LARGE SCALE GENOMIC DNA]</scope>
    <source>
        <strain evidence="1 2">DSM 14724</strain>
    </source>
</reference>
<evidence type="ECO:0000313" key="2">
    <source>
        <dbReference type="Proteomes" id="UP000028725"/>
    </source>
</evidence>
<sequence>MMTAQESVAHTRARKSGGARGWLSLVAVLLGAAAPGCGPEGIPQGATWESQRQELGSTNGLSANGLSANGLSANGLSVNGLSANGLSTSSFSSWFTQAPAQADMLMRYVVRCAVPEGETRTYTDSQTGVHYTWSGGLGLAPGWASGAAPTVIEQQVITACLLAHVNRYGLSVPISVLGRNAQGSLIPFTQSELATYPVREACFFGNLFTQEGLFFGADQRVSNETQYLTRACAGMQDGSGKPSTRCAPLTYVGACTHTCTPDPMGPFYSVCKQRGTYYLGLTTRMRQSDYEQLFPDAGPTEAL</sequence>
<proteinExistence type="predicted"/>
<accession>A0A085WPJ1</accession>
<organism evidence="1 2">
    <name type="scientific">Hyalangium minutum</name>
    <dbReference type="NCBI Taxonomy" id="394096"/>
    <lineage>
        <taxon>Bacteria</taxon>
        <taxon>Pseudomonadati</taxon>
        <taxon>Myxococcota</taxon>
        <taxon>Myxococcia</taxon>
        <taxon>Myxococcales</taxon>
        <taxon>Cystobacterineae</taxon>
        <taxon>Archangiaceae</taxon>
        <taxon>Hyalangium</taxon>
    </lineage>
</organism>
<evidence type="ECO:0000313" key="1">
    <source>
        <dbReference type="EMBL" id="KFE69604.1"/>
    </source>
</evidence>